<sequence length="135" mass="15230">MNILFLTCQDPDWRAQLPDMGELPTGDRPSTRSPRTVSKPPNSRNHTKIGRSSLLQICADPSQIRLSVQSPTWSNAVPALDEPADGSRRPQADQRRRRPHPSLCSRPSRPPRLRLFSLVSLCCFLVVSFRISLFN</sequence>
<keyword evidence="2" id="KW-0472">Membrane</keyword>
<name>A0A1Y2IY46_TRAC3</name>
<accession>A0A1Y2IY46</accession>
<keyword evidence="4" id="KW-1185">Reference proteome</keyword>
<feature type="region of interest" description="Disordered" evidence="1">
    <location>
        <begin position="75"/>
        <end position="106"/>
    </location>
</feature>
<proteinExistence type="predicted"/>
<feature type="compositionally biased region" description="Polar residues" evidence="1">
    <location>
        <begin position="31"/>
        <end position="44"/>
    </location>
</feature>
<dbReference type="AlphaFoldDB" id="A0A1Y2IY46"/>
<evidence type="ECO:0000313" key="3">
    <source>
        <dbReference type="EMBL" id="OSD05997.1"/>
    </source>
</evidence>
<evidence type="ECO:0000256" key="2">
    <source>
        <dbReference type="SAM" id="Phobius"/>
    </source>
</evidence>
<feature type="region of interest" description="Disordered" evidence="1">
    <location>
        <begin position="14"/>
        <end position="51"/>
    </location>
</feature>
<keyword evidence="2" id="KW-1133">Transmembrane helix</keyword>
<gene>
    <name evidence="3" type="ORF">PYCCODRAFT_1068085</name>
</gene>
<reference evidence="3 4" key="1">
    <citation type="journal article" date="2015" name="Biotechnol. Biofuels">
        <title>Enhanced degradation of softwood versus hardwood by the white-rot fungus Pycnoporus coccineus.</title>
        <authorList>
            <person name="Couturier M."/>
            <person name="Navarro D."/>
            <person name="Chevret D."/>
            <person name="Henrissat B."/>
            <person name="Piumi F."/>
            <person name="Ruiz-Duenas F.J."/>
            <person name="Martinez A.T."/>
            <person name="Grigoriev I.V."/>
            <person name="Riley R."/>
            <person name="Lipzen A."/>
            <person name="Berrin J.G."/>
            <person name="Master E.R."/>
            <person name="Rosso M.N."/>
        </authorList>
    </citation>
    <scope>NUCLEOTIDE SEQUENCE [LARGE SCALE GENOMIC DNA]</scope>
    <source>
        <strain evidence="3 4">BRFM310</strain>
    </source>
</reference>
<organism evidence="3 4">
    <name type="scientific">Trametes coccinea (strain BRFM310)</name>
    <name type="common">Pycnoporus coccineus</name>
    <dbReference type="NCBI Taxonomy" id="1353009"/>
    <lineage>
        <taxon>Eukaryota</taxon>
        <taxon>Fungi</taxon>
        <taxon>Dikarya</taxon>
        <taxon>Basidiomycota</taxon>
        <taxon>Agaricomycotina</taxon>
        <taxon>Agaricomycetes</taxon>
        <taxon>Polyporales</taxon>
        <taxon>Polyporaceae</taxon>
        <taxon>Trametes</taxon>
    </lineage>
</organism>
<dbReference type="Proteomes" id="UP000193067">
    <property type="component" value="Unassembled WGS sequence"/>
</dbReference>
<protein>
    <submittedName>
        <fullName evidence="3">Uncharacterized protein</fullName>
    </submittedName>
</protein>
<feature type="compositionally biased region" description="Basic and acidic residues" evidence="1">
    <location>
        <begin position="85"/>
        <end position="94"/>
    </location>
</feature>
<keyword evidence="2" id="KW-0812">Transmembrane</keyword>
<evidence type="ECO:0000313" key="4">
    <source>
        <dbReference type="Proteomes" id="UP000193067"/>
    </source>
</evidence>
<dbReference type="EMBL" id="KZ084091">
    <property type="protein sequence ID" value="OSD05997.1"/>
    <property type="molecule type" value="Genomic_DNA"/>
</dbReference>
<feature type="transmembrane region" description="Helical" evidence="2">
    <location>
        <begin position="115"/>
        <end position="133"/>
    </location>
</feature>
<evidence type="ECO:0000256" key="1">
    <source>
        <dbReference type="SAM" id="MobiDB-lite"/>
    </source>
</evidence>